<dbReference type="Proteomes" id="UP000037084">
    <property type="component" value="Unassembled WGS sequence"/>
</dbReference>
<dbReference type="EMBL" id="LGUV01000013">
    <property type="protein sequence ID" value="KOG57304.1"/>
    <property type="molecule type" value="Genomic_DNA"/>
</dbReference>
<accession>A0A0L8N3P8</accession>
<dbReference type="AlphaFoldDB" id="A0A0L8N3P8"/>
<dbReference type="PATRIC" id="fig|1961.12.peg.1020"/>
<evidence type="ECO:0000256" key="1">
    <source>
        <dbReference type="SAM" id="MobiDB-lite"/>
    </source>
</evidence>
<reference evidence="3" key="1">
    <citation type="submission" date="2015-07" db="EMBL/GenBank/DDBJ databases">
        <authorList>
            <consortium name="Consortium for Microbial Forensics and Genomics (microFORGE)"/>
            <person name="Knight B.M."/>
            <person name="Roberts D.P."/>
            <person name="Lin D."/>
            <person name="Hari K."/>
            <person name="Fletcher J."/>
            <person name="Melcher U."/>
            <person name="Blagden T."/>
            <person name="Winegar R.A."/>
        </authorList>
    </citation>
    <scope>NUCLEOTIDE SEQUENCE [LARGE SCALE GENOMIC DNA]</scope>
    <source>
        <strain evidence="3">NRRL B-1447</strain>
    </source>
</reference>
<dbReference type="OrthoDB" id="4152576at2"/>
<sequence length="492" mass="52140">MAGAADRLSHSERTTVRFHLMCLATLLPYHQRPAALEAWLGVDPALFHMGSDPPAPVTEAVLRLGGARLQAALAAALRSGDTQRALCTLDIPEVDAALRDNHQVDYGTTRLLRLRNPAASALGRGYHPGHHQRALLSGEPDLVAAALLDRRGEHRPTTRATAWATVRAHGGTARVREVVAALGGLDGHDGLGDHDPTDADIALACAEADPEPFLDTAVERRLGTGALLRALRAAHRGDRAPWVVRRTMARVLKEPYRIDWALIAAARLGRRLPRTAAEVLAGRPDCPPEVAVVLRTGRPARPGHRLPPPAPEPDAPKHYLPPRSAWVPEWKPRGDTGPLGESAESARHALRATALAFDARTDPAAATLGHLAAVIERGLLSAFEAAPLVRPASLLTSWVGQGSGWGSLSHAAWSGRAALHVETAALLARWAGGGVSAERWVALRSRLRHYPGSLPELLAEVASTHPDATDSPGNPGNPSDPDGPAGPDGFTA</sequence>
<feature type="region of interest" description="Disordered" evidence="1">
    <location>
        <begin position="459"/>
        <end position="492"/>
    </location>
</feature>
<feature type="compositionally biased region" description="Low complexity" evidence="1">
    <location>
        <begin position="470"/>
        <end position="492"/>
    </location>
</feature>
<organism evidence="2 3">
    <name type="scientific">Streptomyces virginiae</name>
    <name type="common">Streptomyces cinnamonensis</name>
    <dbReference type="NCBI Taxonomy" id="1961"/>
    <lineage>
        <taxon>Bacteria</taxon>
        <taxon>Bacillati</taxon>
        <taxon>Actinomycetota</taxon>
        <taxon>Actinomycetes</taxon>
        <taxon>Kitasatosporales</taxon>
        <taxon>Streptomycetaceae</taxon>
        <taxon>Streptomyces</taxon>
    </lineage>
</organism>
<dbReference type="RefSeq" id="WP_053168436.1">
    <property type="nucleotide sequence ID" value="NZ_LGUV01000013.1"/>
</dbReference>
<gene>
    <name evidence="2" type="ORF">ADK75_04785</name>
</gene>
<protein>
    <submittedName>
        <fullName evidence="2">Uncharacterized protein</fullName>
    </submittedName>
</protein>
<comment type="caution">
    <text evidence="2">The sequence shown here is derived from an EMBL/GenBank/DDBJ whole genome shotgun (WGS) entry which is preliminary data.</text>
</comment>
<evidence type="ECO:0000313" key="3">
    <source>
        <dbReference type="Proteomes" id="UP000037084"/>
    </source>
</evidence>
<evidence type="ECO:0000313" key="2">
    <source>
        <dbReference type="EMBL" id="KOG57304.1"/>
    </source>
</evidence>
<feature type="region of interest" description="Disordered" evidence="1">
    <location>
        <begin position="299"/>
        <end position="318"/>
    </location>
</feature>
<name>A0A0L8N3P8_STRVG</name>
<proteinExistence type="predicted"/>